<dbReference type="PROSITE" id="PS50216">
    <property type="entry name" value="DHHC"/>
    <property type="match status" value="1"/>
</dbReference>
<dbReference type="Pfam" id="PF01529">
    <property type="entry name" value="DHHC"/>
    <property type="match status" value="1"/>
</dbReference>
<evidence type="ECO:0000256" key="4">
    <source>
        <dbReference type="ARBA" id="ARBA00022989"/>
    </source>
</evidence>
<sequence length="292" mass="33016">MGRLPPTTLLAPASITKPHDQESLAEEDGEEEKGPSLDFVFFGIDLKPFLPAHCALSTTLGAICMLLVQVPILSRTTSMSQTALTAFFLVLYSVTLLCLVYCTFADPGQTKEETMPRRAHKCWQYPRPIRRYDHYCKWLHNVIGLLNHREFMVMLIGLSLISVLGTVIDVYLAIQFAERGTLQSEIIVLVHLAYSIALLAFVGPIIRIHVGLISRNETGQEWKKNENYVANNTSLGDNVPVEQLDDDEYNELFDAGLFVYDRTKNSFDEGTASNCFKFWCMARWPADEKGEW</sequence>
<keyword evidence="3 7" id="KW-0812">Transmembrane</keyword>
<accession>A0AA36JKC4</accession>
<dbReference type="GO" id="GO:0005783">
    <property type="term" value="C:endoplasmic reticulum"/>
    <property type="evidence" value="ECO:0007669"/>
    <property type="project" value="TreeGrafter"/>
</dbReference>
<dbReference type="PANTHER" id="PTHR22883">
    <property type="entry name" value="ZINC FINGER DHHC DOMAIN CONTAINING PROTEIN"/>
    <property type="match status" value="1"/>
</dbReference>
<evidence type="ECO:0000256" key="3">
    <source>
        <dbReference type="ARBA" id="ARBA00022692"/>
    </source>
</evidence>
<evidence type="ECO:0000256" key="7">
    <source>
        <dbReference type="RuleBase" id="RU079119"/>
    </source>
</evidence>
<evidence type="ECO:0000256" key="2">
    <source>
        <dbReference type="ARBA" id="ARBA00022679"/>
    </source>
</evidence>
<dbReference type="InterPro" id="IPR001594">
    <property type="entry name" value="Palmitoyltrfase_DHHC"/>
</dbReference>
<feature type="transmembrane region" description="Helical" evidence="7">
    <location>
        <begin position="151"/>
        <end position="174"/>
    </location>
</feature>
<name>A0AA36JKC4_9DINO</name>
<gene>
    <name evidence="9" type="ORF">EVOR1521_LOCUS28539</name>
</gene>
<feature type="transmembrane region" description="Helical" evidence="7">
    <location>
        <begin position="186"/>
        <end position="206"/>
    </location>
</feature>
<keyword evidence="4 7" id="KW-1133">Transmembrane helix</keyword>
<evidence type="ECO:0000256" key="1">
    <source>
        <dbReference type="ARBA" id="ARBA00004141"/>
    </source>
</evidence>
<comment type="similarity">
    <text evidence="7">Belongs to the DHHC palmitoyltransferase family.</text>
</comment>
<evidence type="ECO:0000313" key="9">
    <source>
        <dbReference type="EMBL" id="CAJ1406629.1"/>
    </source>
</evidence>
<evidence type="ECO:0000259" key="8">
    <source>
        <dbReference type="Pfam" id="PF01529"/>
    </source>
</evidence>
<evidence type="ECO:0000313" key="10">
    <source>
        <dbReference type="Proteomes" id="UP001178507"/>
    </source>
</evidence>
<comment type="caution">
    <text evidence="9">The sequence shown here is derived from an EMBL/GenBank/DDBJ whole genome shotgun (WGS) entry which is preliminary data.</text>
</comment>
<keyword evidence="5 7" id="KW-0472">Membrane</keyword>
<organism evidence="9 10">
    <name type="scientific">Effrenium voratum</name>
    <dbReference type="NCBI Taxonomy" id="2562239"/>
    <lineage>
        <taxon>Eukaryota</taxon>
        <taxon>Sar</taxon>
        <taxon>Alveolata</taxon>
        <taxon>Dinophyceae</taxon>
        <taxon>Suessiales</taxon>
        <taxon>Symbiodiniaceae</taxon>
        <taxon>Effrenium</taxon>
    </lineage>
</organism>
<dbReference type="EC" id="2.3.1.225" evidence="7"/>
<reference evidence="9" key="1">
    <citation type="submission" date="2023-08" db="EMBL/GenBank/DDBJ databases">
        <authorList>
            <person name="Chen Y."/>
            <person name="Shah S."/>
            <person name="Dougan E. K."/>
            <person name="Thang M."/>
            <person name="Chan C."/>
        </authorList>
    </citation>
    <scope>NUCLEOTIDE SEQUENCE</scope>
</reference>
<evidence type="ECO:0000256" key="5">
    <source>
        <dbReference type="ARBA" id="ARBA00023136"/>
    </source>
</evidence>
<comment type="domain">
    <text evidence="7">The DHHC domain is required for palmitoyltransferase activity.</text>
</comment>
<feature type="transmembrane region" description="Helical" evidence="7">
    <location>
        <begin position="49"/>
        <end position="70"/>
    </location>
</feature>
<keyword evidence="2 7" id="KW-0808">Transferase</keyword>
<proteinExistence type="inferred from homology"/>
<dbReference type="GO" id="GO:0006612">
    <property type="term" value="P:protein targeting to membrane"/>
    <property type="evidence" value="ECO:0007669"/>
    <property type="project" value="TreeGrafter"/>
</dbReference>
<feature type="transmembrane region" description="Helical" evidence="7">
    <location>
        <begin position="82"/>
        <end position="104"/>
    </location>
</feature>
<dbReference type="InterPro" id="IPR039859">
    <property type="entry name" value="PFA4/ZDH16/20/ERF2-like"/>
</dbReference>
<comment type="catalytic activity">
    <reaction evidence="7">
        <text>L-cysteinyl-[protein] + hexadecanoyl-CoA = S-hexadecanoyl-L-cysteinyl-[protein] + CoA</text>
        <dbReference type="Rhea" id="RHEA:36683"/>
        <dbReference type="Rhea" id="RHEA-COMP:10131"/>
        <dbReference type="Rhea" id="RHEA-COMP:11032"/>
        <dbReference type="ChEBI" id="CHEBI:29950"/>
        <dbReference type="ChEBI" id="CHEBI:57287"/>
        <dbReference type="ChEBI" id="CHEBI:57379"/>
        <dbReference type="ChEBI" id="CHEBI:74151"/>
        <dbReference type="EC" id="2.3.1.225"/>
    </reaction>
</comment>
<dbReference type="EMBL" id="CAUJNA010003638">
    <property type="protein sequence ID" value="CAJ1406629.1"/>
    <property type="molecule type" value="Genomic_DNA"/>
</dbReference>
<keyword evidence="6 7" id="KW-0012">Acyltransferase</keyword>
<evidence type="ECO:0000256" key="6">
    <source>
        <dbReference type="ARBA" id="ARBA00023315"/>
    </source>
</evidence>
<dbReference type="AlphaFoldDB" id="A0AA36JKC4"/>
<protein>
    <recommendedName>
        <fullName evidence="7">Palmitoyltransferase</fullName>
        <ecNumber evidence="7">2.3.1.225</ecNumber>
    </recommendedName>
</protein>
<feature type="domain" description="Palmitoyltransferase DHHC" evidence="8">
    <location>
        <begin position="112"/>
        <end position="225"/>
    </location>
</feature>
<dbReference type="GO" id="GO:0016020">
    <property type="term" value="C:membrane"/>
    <property type="evidence" value="ECO:0007669"/>
    <property type="project" value="UniProtKB-SubCell"/>
</dbReference>
<dbReference type="GO" id="GO:0019706">
    <property type="term" value="F:protein-cysteine S-palmitoyltransferase activity"/>
    <property type="evidence" value="ECO:0007669"/>
    <property type="project" value="UniProtKB-EC"/>
</dbReference>
<dbReference type="GO" id="GO:0005794">
    <property type="term" value="C:Golgi apparatus"/>
    <property type="evidence" value="ECO:0007669"/>
    <property type="project" value="TreeGrafter"/>
</dbReference>
<comment type="subcellular location">
    <subcellularLocation>
        <location evidence="1">Membrane</location>
        <topology evidence="1">Multi-pass membrane protein</topology>
    </subcellularLocation>
</comment>
<dbReference type="Proteomes" id="UP001178507">
    <property type="component" value="Unassembled WGS sequence"/>
</dbReference>
<keyword evidence="10" id="KW-1185">Reference proteome</keyword>